<dbReference type="EMBL" id="JBHSUA010000024">
    <property type="protein sequence ID" value="MFC6397916.1"/>
    <property type="molecule type" value="Genomic_DNA"/>
</dbReference>
<protein>
    <submittedName>
        <fullName evidence="2">Uncharacterized protein</fullName>
    </submittedName>
</protein>
<feature type="region of interest" description="Disordered" evidence="1">
    <location>
        <begin position="1"/>
        <end position="48"/>
    </location>
</feature>
<name>A0ABW1X7T0_9ACTN</name>
<evidence type="ECO:0000313" key="3">
    <source>
        <dbReference type="Proteomes" id="UP001596266"/>
    </source>
</evidence>
<sequence>MDGQFIVVPGRGARGSSSGSGGPLSARTDESPAQFTDRISRTISEVSG</sequence>
<comment type="caution">
    <text evidence="2">The sequence shown here is derived from an EMBL/GenBank/DDBJ whole genome shotgun (WGS) entry which is preliminary data.</text>
</comment>
<proteinExistence type="predicted"/>
<reference evidence="3" key="1">
    <citation type="journal article" date="2019" name="Int. J. Syst. Evol. Microbiol.">
        <title>The Global Catalogue of Microorganisms (GCM) 10K type strain sequencing project: providing services to taxonomists for standard genome sequencing and annotation.</title>
        <authorList>
            <consortium name="The Broad Institute Genomics Platform"/>
            <consortium name="The Broad Institute Genome Sequencing Center for Infectious Disease"/>
            <person name="Wu L."/>
            <person name="Ma J."/>
        </authorList>
    </citation>
    <scope>NUCLEOTIDE SEQUENCE [LARGE SCALE GENOMIC DNA]</scope>
    <source>
        <strain evidence="3">CGMCC 1.15277</strain>
    </source>
</reference>
<evidence type="ECO:0000256" key="1">
    <source>
        <dbReference type="SAM" id="MobiDB-lite"/>
    </source>
</evidence>
<gene>
    <name evidence="2" type="ORF">ACFP57_13115</name>
</gene>
<organism evidence="2 3">
    <name type="scientific">Luteococcus sanguinis</name>
    <dbReference type="NCBI Taxonomy" id="174038"/>
    <lineage>
        <taxon>Bacteria</taxon>
        <taxon>Bacillati</taxon>
        <taxon>Actinomycetota</taxon>
        <taxon>Actinomycetes</taxon>
        <taxon>Propionibacteriales</taxon>
        <taxon>Propionibacteriaceae</taxon>
        <taxon>Luteococcus</taxon>
    </lineage>
</organism>
<evidence type="ECO:0000313" key="2">
    <source>
        <dbReference type="EMBL" id="MFC6397916.1"/>
    </source>
</evidence>
<keyword evidence="3" id="KW-1185">Reference proteome</keyword>
<dbReference type="Proteomes" id="UP001596266">
    <property type="component" value="Unassembled WGS sequence"/>
</dbReference>
<dbReference type="RefSeq" id="WP_343886867.1">
    <property type="nucleotide sequence ID" value="NZ_BAAAKI010000025.1"/>
</dbReference>
<accession>A0ABW1X7T0</accession>